<feature type="transmembrane region" description="Helical" evidence="13">
    <location>
        <begin position="50"/>
        <end position="68"/>
    </location>
</feature>
<feature type="region of interest" description="Disordered" evidence="12">
    <location>
        <begin position="591"/>
        <end position="624"/>
    </location>
</feature>
<dbReference type="NCBIfam" id="TIGR00813">
    <property type="entry name" value="sss"/>
    <property type="match status" value="1"/>
</dbReference>
<feature type="transmembrane region" description="Helical" evidence="13">
    <location>
        <begin position="157"/>
        <end position="176"/>
    </location>
</feature>
<keyword evidence="15" id="KW-1185">Reference proteome</keyword>
<feature type="transmembrane region" description="Helical" evidence="13">
    <location>
        <begin position="12"/>
        <end position="30"/>
    </location>
</feature>
<dbReference type="PANTHER" id="PTHR42985:SF40">
    <property type="entry name" value="LD47995P-RELATED"/>
    <property type="match status" value="1"/>
</dbReference>
<protein>
    <recommendedName>
        <fullName evidence="16">Sodium-coupled monocarboxylate transporter 1</fullName>
    </recommendedName>
</protein>
<evidence type="ECO:0000256" key="3">
    <source>
        <dbReference type="ARBA" id="ARBA00022448"/>
    </source>
</evidence>
<feature type="transmembrane region" description="Helical" evidence="13">
    <location>
        <begin position="188"/>
        <end position="206"/>
    </location>
</feature>
<feature type="transmembrane region" description="Helical" evidence="13">
    <location>
        <begin position="238"/>
        <end position="256"/>
    </location>
</feature>
<evidence type="ECO:0000256" key="8">
    <source>
        <dbReference type="ARBA" id="ARBA00023065"/>
    </source>
</evidence>
<keyword evidence="5 13" id="KW-0812">Transmembrane</keyword>
<keyword evidence="3" id="KW-0813">Transport</keyword>
<dbReference type="GO" id="GO:0006814">
    <property type="term" value="P:sodium ion transport"/>
    <property type="evidence" value="ECO:0007669"/>
    <property type="project" value="UniProtKB-KW"/>
</dbReference>
<feature type="transmembrane region" description="Helical" evidence="13">
    <location>
        <begin position="80"/>
        <end position="104"/>
    </location>
</feature>
<feature type="transmembrane region" description="Helical" evidence="13">
    <location>
        <begin position="439"/>
        <end position="460"/>
    </location>
</feature>
<evidence type="ECO:0000256" key="5">
    <source>
        <dbReference type="ARBA" id="ARBA00022692"/>
    </source>
</evidence>
<evidence type="ECO:0000256" key="6">
    <source>
        <dbReference type="ARBA" id="ARBA00022989"/>
    </source>
</evidence>
<feature type="transmembrane region" description="Helical" evidence="13">
    <location>
        <begin position="523"/>
        <end position="544"/>
    </location>
</feature>
<dbReference type="PROSITE" id="PS50283">
    <property type="entry name" value="NA_SOLUT_SYMP_3"/>
    <property type="match status" value="1"/>
</dbReference>
<dbReference type="Gene3D" id="1.20.1730.10">
    <property type="entry name" value="Sodium/glucose cotransporter"/>
    <property type="match status" value="1"/>
</dbReference>
<keyword evidence="7" id="KW-0915">Sodium</keyword>
<keyword evidence="6 13" id="KW-1133">Transmembrane helix</keyword>
<comment type="similarity">
    <text evidence="2 11">Belongs to the sodium:solute symporter (SSF) (TC 2.A.21) family.</text>
</comment>
<evidence type="ECO:0000256" key="2">
    <source>
        <dbReference type="ARBA" id="ARBA00006434"/>
    </source>
</evidence>
<dbReference type="InterPro" id="IPR051163">
    <property type="entry name" value="Sodium:Solute_Symporter_SSF"/>
</dbReference>
<organism evidence="14 15">
    <name type="scientific">Pomacea canaliculata</name>
    <name type="common">Golden apple snail</name>
    <dbReference type="NCBI Taxonomy" id="400727"/>
    <lineage>
        <taxon>Eukaryota</taxon>
        <taxon>Metazoa</taxon>
        <taxon>Spiralia</taxon>
        <taxon>Lophotrochozoa</taxon>
        <taxon>Mollusca</taxon>
        <taxon>Gastropoda</taxon>
        <taxon>Caenogastropoda</taxon>
        <taxon>Architaenioglossa</taxon>
        <taxon>Ampullarioidea</taxon>
        <taxon>Ampullariidae</taxon>
        <taxon>Pomacea</taxon>
    </lineage>
</organism>
<dbReference type="OMA" id="NVPGMFI"/>
<evidence type="ECO:0000256" key="1">
    <source>
        <dbReference type="ARBA" id="ARBA00004651"/>
    </source>
</evidence>
<dbReference type="EMBL" id="PZQS01000007">
    <property type="protein sequence ID" value="PVD27656.1"/>
    <property type="molecule type" value="Genomic_DNA"/>
</dbReference>
<feature type="compositionally biased region" description="Polar residues" evidence="12">
    <location>
        <begin position="610"/>
        <end position="624"/>
    </location>
</feature>
<feature type="transmembrane region" description="Helical" evidence="13">
    <location>
        <begin position="277"/>
        <end position="302"/>
    </location>
</feature>
<evidence type="ECO:0000256" key="9">
    <source>
        <dbReference type="ARBA" id="ARBA00023136"/>
    </source>
</evidence>
<keyword evidence="4" id="KW-1003">Cell membrane</keyword>
<evidence type="ECO:0000256" key="10">
    <source>
        <dbReference type="ARBA" id="ARBA00023201"/>
    </source>
</evidence>
<keyword evidence="10" id="KW-0739">Sodium transport</keyword>
<dbReference type="Pfam" id="PF00474">
    <property type="entry name" value="SSF"/>
    <property type="match status" value="1"/>
</dbReference>
<feature type="transmembrane region" description="Helical" evidence="13">
    <location>
        <begin position="381"/>
        <end position="400"/>
    </location>
</feature>
<dbReference type="STRING" id="400727.A0A2T7P2L4"/>
<keyword evidence="8" id="KW-0406">Ion transport</keyword>
<proteinExistence type="inferred from homology"/>
<evidence type="ECO:0000256" key="13">
    <source>
        <dbReference type="SAM" id="Phobius"/>
    </source>
</evidence>
<accession>A0A2T7P2L4</accession>
<comment type="subcellular location">
    <subcellularLocation>
        <location evidence="1">Cell membrane</location>
        <topology evidence="1">Multi-pass membrane protein</topology>
    </subcellularLocation>
</comment>
<gene>
    <name evidence="14" type="ORF">C0Q70_12823</name>
</gene>
<feature type="transmembrane region" description="Helical" evidence="13">
    <location>
        <begin position="124"/>
        <end position="145"/>
    </location>
</feature>
<dbReference type="Proteomes" id="UP000245119">
    <property type="component" value="Linkage Group LG7"/>
</dbReference>
<dbReference type="GO" id="GO:0015293">
    <property type="term" value="F:symporter activity"/>
    <property type="evidence" value="ECO:0007669"/>
    <property type="project" value="TreeGrafter"/>
</dbReference>
<evidence type="ECO:0000256" key="11">
    <source>
        <dbReference type="RuleBase" id="RU362091"/>
    </source>
</evidence>
<feature type="transmembrane region" description="Helical" evidence="13">
    <location>
        <begin position="412"/>
        <end position="432"/>
    </location>
</feature>
<dbReference type="InterPro" id="IPR038377">
    <property type="entry name" value="Na/Glc_symporter_sf"/>
</dbReference>
<keyword evidence="9 13" id="KW-0472">Membrane</keyword>
<dbReference type="GO" id="GO:0005886">
    <property type="term" value="C:plasma membrane"/>
    <property type="evidence" value="ECO:0007669"/>
    <property type="project" value="UniProtKB-SubCell"/>
</dbReference>
<comment type="caution">
    <text evidence="14">The sequence shown here is derived from an EMBL/GenBank/DDBJ whole genome shotgun (WGS) entry which is preliminary data.</text>
</comment>
<dbReference type="OrthoDB" id="10043921at2759"/>
<dbReference type="AlphaFoldDB" id="A0A2T7P2L4"/>
<dbReference type="InterPro" id="IPR001734">
    <property type="entry name" value="Na/solute_symporter"/>
</dbReference>
<evidence type="ECO:0000256" key="7">
    <source>
        <dbReference type="ARBA" id="ARBA00023053"/>
    </source>
</evidence>
<evidence type="ECO:0000313" key="14">
    <source>
        <dbReference type="EMBL" id="PVD27656.1"/>
    </source>
</evidence>
<name>A0A2T7P2L4_POMCA</name>
<evidence type="ECO:0000256" key="4">
    <source>
        <dbReference type="ARBA" id="ARBA00022475"/>
    </source>
</evidence>
<evidence type="ECO:0000313" key="15">
    <source>
        <dbReference type="Proteomes" id="UP000245119"/>
    </source>
</evidence>
<dbReference type="CDD" id="cd11492">
    <property type="entry name" value="SLC5sbd_NIS-SMVT"/>
    <property type="match status" value="1"/>
</dbReference>
<evidence type="ECO:0008006" key="16">
    <source>
        <dbReference type="Google" id="ProtNLM"/>
    </source>
</evidence>
<reference evidence="14 15" key="1">
    <citation type="submission" date="2018-04" db="EMBL/GenBank/DDBJ databases">
        <title>The genome of golden apple snail Pomacea canaliculata provides insight into stress tolerance and invasive adaptation.</title>
        <authorList>
            <person name="Liu C."/>
            <person name="Liu B."/>
            <person name="Ren Y."/>
            <person name="Zhang Y."/>
            <person name="Wang H."/>
            <person name="Li S."/>
            <person name="Jiang F."/>
            <person name="Yin L."/>
            <person name="Zhang G."/>
            <person name="Qian W."/>
            <person name="Fan W."/>
        </authorList>
    </citation>
    <scope>NUCLEOTIDE SEQUENCE [LARGE SCALE GENOMIC DNA]</scope>
    <source>
        <strain evidence="14">SZHN2017</strain>
        <tissue evidence="14">Muscle</tissue>
    </source>
</reference>
<sequence length="624" mass="67501">MSTNTFSIPDYVVFAAMLAVSAGIGVYYACAGGRQRSTREFLMADNSMRYLPLSLSVLASFFSASTLLGTPAEIYQFGAMYWISVVGACLAPITGALLFGPMFFKIKVISVFEYLELRFKSKVVRLFGAFIFLLRTSVGMGIVLFGPSTALSAVTGLSEWVIVVLVGMVCTFYTTLGGLKAVVWTDVFQTLVMLTGMLTVLIKASIELGGMDEVWRACERGGRLHFFDFDPDPRIRHTFWGLTLGIFLIWLPPYAVDQQMVQRFSSARSLREAKIALLLNAPGMFIIITLCSLTGLVLYAQYADCDPLRDGKVQNPNQLLPYFVVGVLGHLQGMSGLFVASLFSGALSSVSSMMNSLAAVTWEDFLKLKLGHLSDETAAKVTKLLVLLYGGLGVGLAFLVKELGGTVLQASLTLNGAAGAPLVGLFILGAAFTSTNWIGALAGGILGLTFSVWLSVGAYVSKPLNFKLPTSLAGCNATGNNTYVLTTHLAVTSTVVMTQAEGTYSPSDPRQLEGLNNLYGLSYLWFSGLGIATTVICGLVVSWLTGSTKSEDVKEDYQLQVFRKVTSCRACYLSEDYNVTTDVHLNNLTEEENWKAEGHQKPSSGDVEPNNHSTNTSPRRTTCD</sequence>
<dbReference type="PANTHER" id="PTHR42985">
    <property type="entry name" value="SODIUM-COUPLED MONOCARBOXYLATE TRANSPORTER"/>
    <property type="match status" value="1"/>
</dbReference>
<evidence type="ECO:0000256" key="12">
    <source>
        <dbReference type="SAM" id="MobiDB-lite"/>
    </source>
</evidence>